<dbReference type="PROSITE" id="PS50931">
    <property type="entry name" value="HTH_LYSR"/>
    <property type="match status" value="1"/>
</dbReference>
<dbReference type="SUPFAM" id="SSF53850">
    <property type="entry name" value="Periplasmic binding protein-like II"/>
    <property type="match status" value="1"/>
</dbReference>
<proteinExistence type="inferred from homology"/>
<keyword evidence="5" id="KW-0804">Transcription</keyword>
<evidence type="ECO:0000256" key="3">
    <source>
        <dbReference type="ARBA" id="ARBA00023125"/>
    </source>
</evidence>
<gene>
    <name evidence="7" type="ORF">GCM10011385_19700</name>
</gene>
<dbReference type="PRINTS" id="PR00039">
    <property type="entry name" value="HTHLYSR"/>
</dbReference>
<keyword evidence="4" id="KW-0010">Activator</keyword>
<dbReference type="Gene3D" id="1.10.10.10">
    <property type="entry name" value="Winged helix-like DNA-binding domain superfamily/Winged helix DNA-binding domain"/>
    <property type="match status" value="1"/>
</dbReference>
<keyword evidence="8" id="KW-1185">Reference proteome</keyword>
<dbReference type="SUPFAM" id="SSF46785">
    <property type="entry name" value="Winged helix' DNA-binding domain"/>
    <property type="match status" value="1"/>
</dbReference>
<evidence type="ECO:0000313" key="7">
    <source>
        <dbReference type="EMBL" id="GGA65857.1"/>
    </source>
</evidence>
<reference evidence="7" key="1">
    <citation type="journal article" date="2014" name="Int. J. Syst. Evol. Microbiol.">
        <title>Complete genome sequence of Corynebacterium casei LMG S-19264T (=DSM 44701T), isolated from a smear-ripened cheese.</title>
        <authorList>
            <consortium name="US DOE Joint Genome Institute (JGI-PGF)"/>
            <person name="Walter F."/>
            <person name="Albersmeier A."/>
            <person name="Kalinowski J."/>
            <person name="Ruckert C."/>
        </authorList>
    </citation>
    <scope>NUCLEOTIDE SEQUENCE</scope>
    <source>
        <strain evidence="7">CGMCC 1.15320</strain>
    </source>
</reference>
<dbReference type="GO" id="GO:0003700">
    <property type="term" value="F:DNA-binding transcription factor activity"/>
    <property type="evidence" value="ECO:0007669"/>
    <property type="project" value="InterPro"/>
</dbReference>
<evidence type="ECO:0000259" key="6">
    <source>
        <dbReference type="PROSITE" id="PS50931"/>
    </source>
</evidence>
<accession>A0A916RQS4</accession>
<dbReference type="Proteomes" id="UP000636264">
    <property type="component" value="Unassembled WGS sequence"/>
</dbReference>
<evidence type="ECO:0000256" key="1">
    <source>
        <dbReference type="ARBA" id="ARBA00009437"/>
    </source>
</evidence>
<dbReference type="EMBL" id="BMIF01000005">
    <property type="protein sequence ID" value="GGA65857.1"/>
    <property type="molecule type" value="Genomic_DNA"/>
</dbReference>
<dbReference type="PANTHER" id="PTHR30293">
    <property type="entry name" value="TRANSCRIPTIONAL REGULATORY PROTEIN NAC-RELATED"/>
    <property type="match status" value="1"/>
</dbReference>
<dbReference type="GO" id="GO:0003677">
    <property type="term" value="F:DNA binding"/>
    <property type="evidence" value="ECO:0007669"/>
    <property type="project" value="UniProtKB-KW"/>
</dbReference>
<dbReference type="PANTHER" id="PTHR30293:SF0">
    <property type="entry name" value="NITROGEN ASSIMILATION REGULATORY PROTEIN NAC"/>
    <property type="match status" value="1"/>
</dbReference>
<dbReference type="Pfam" id="PF00126">
    <property type="entry name" value="HTH_1"/>
    <property type="match status" value="1"/>
</dbReference>
<keyword evidence="3" id="KW-0238">DNA-binding</keyword>
<protein>
    <submittedName>
        <fullName evidence="7">LysR family transcriptional regulator</fullName>
    </submittedName>
</protein>
<dbReference type="Gene3D" id="3.40.190.290">
    <property type="match status" value="1"/>
</dbReference>
<feature type="domain" description="HTH lysR-type" evidence="6">
    <location>
        <begin position="1"/>
        <end position="58"/>
    </location>
</feature>
<evidence type="ECO:0000256" key="4">
    <source>
        <dbReference type="ARBA" id="ARBA00023159"/>
    </source>
</evidence>
<organism evidence="7 8">
    <name type="scientific">Nitratireductor aestuarii</name>
    <dbReference type="NCBI Taxonomy" id="1735103"/>
    <lineage>
        <taxon>Bacteria</taxon>
        <taxon>Pseudomonadati</taxon>
        <taxon>Pseudomonadota</taxon>
        <taxon>Alphaproteobacteria</taxon>
        <taxon>Hyphomicrobiales</taxon>
        <taxon>Phyllobacteriaceae</taxon>
        <taxon>Nitratireductor</taxon>
    </lineage>
</organism>
<keyword evidence="2" id="KW-0805">Transcription regulation</keyword>
<dbReference type="Pfam" id="PF03466">
    <property type="entry name" value="LysR_substrate"/>
    <property type="match status" value="1"/>
</dbReference>
<name>A0A916RQS4_9HYPH</name>
<comment type="caution">
    <text evidence="7">The sequence shown here is derived from an EMBL/GenBank/DDBJ whole genome shotgun (WGS) entry which is preliminary data.</text>
</comment>
<dbReference type="InterPro" id="IPR005119">
    <property type="entry name" value="LysR_subst-bd"/>
</dbReference>
<dbReference type="AlphaFoldDB" id="A0A916RQS4"/>
<evidence type="ECO:0000256" key="2">
    <source>
        <dbReference type="ARBA" id="ARBA00023015"/>
    </source>
</evidence>
<evidence type="ECO:0000313" key="8">
    <source>
        <dbReference type="Proteomes" id="UP000636264"/>
    </source>
</evidence>
<dbReference type="CDD" id="cd08433">
    <property type="entry name" value="PBP2_Nac"/>
    <property type="match status" value="1"/>
</dbReference>
<dbReference type="InterPro" id="IPR000847">
    <property type="entry name" value="LysR_HTH_N"/>
</dbReference>
<comment type="similarity">
    <text evidence="1">Belongs to the LysR transcriptional regulatory family.</text>
</comment>
<dbReference type="GO" id="GO:2000142">
    <property type="term" value="P:regulation of DNA-templated transcription initiation"/>
    <property type="evidence" value="ECO:0007669"/>
    <property type="project" value="TreeGrafter"/>
</dbReference>
<reference evidence="7" key="2">
    <citation type="submission" date="2020-09" db="EMBL/GenBank/DDBJ databases">
        <authorList>
            <person name="Sun Q."/>
            <person name="Zhou Y."/>
        </authorList>
    </citation>
    <scope>NUCLEOTIDE SEQUENCE</scope>
    <source>
        <strain evidence="7">CGMCC 1.15320</strain>
    </source>
</reference>
<sequence>MDLRQLRYFVEIVERASLTRAAERLNIAQPALSIHLKNMEAELGTALLVRSRNGLTVTEAGQILLAHARRVLSEQENVLDEIRNLGSEPMGQVRIGVPGTIGPLITVPLIEAAQRLYPKIRVTVSEGMSGFVINWLSEGQIDLAIVYTEPNEKLLRSEVILNEEVFAISQPGKLPGEHVDIATLAELPLIVPSHGHGLRMLIDDYFAEHGTVPRIAMEIDSFSSIKALVARGHGASLLPMHAVADELSNGQMEALPVREKPFQRNILLAYQSTRPMTRCQSAIHGLLRTTMIEVAQSGGWPGANMINAAG</sequence>
<dbReference type="InterPro" id="IPR036390">
    <property type="entry name" value="WH_DNA-bd_sf"/>
</dbReference>
<dbReference type="RefSeq" id="WP_188720887.1">
    <property type="nucleotide sequence ID" value="NZ_BMIF01000005.1"/>
</dbReference>
<dbReference type="InterPro" id="IPR036388">
    <property type="entry name" value="WH-like_DNA-bd_sf"/>
</dbReference>
<evidence type="ECO:0000256" key="5">
    <source>
        <dbReference type="ARBA" id="ARBA00023163"/>
    </source>
</evidence>
<dbReference type="FunFam" id="1.10.10.10:FF:000001">
    <property type="entry name" value="LysR family transcriptional regulator"/>
    <property type="match status" value="1"/>
</dbReference>